<feature type="transmembrane region" description="Helical" evidence="1">
    <location>
        <begin position="51"/>
        <end position="67"/>
    </location>
</feature>
<organism evidence="2 3">
    <name type="scientific">Robiginitalea biformata (strain ATCC BAA-864 / DSM 15991 / KCTC 12146 / HTCC2501)</name>
    <dbReference type="NCBI Taxonomy" id="313596"/>
    <lineage>
        <taxon>Bacteria</taxon>
        <taxon>Pseudomonadati</taxon>
        <taxon>Bacteroidota</taxon>
        <taxon>Flavobacteriia</taxon>
        <taxon>Flavobacteriales</taxon>
        <taxon>Flavobacteriaceae</taxon>
        <taxon>Robiginitalea</taxon>
    </lineage>
</organism>
<feature type="transmembrane region" description="Helical" evidence="1">
    <location>
        <begin position="20"/>
        <end position="39"/>
    </location>
</feature>
<sequence length="166" mass="19693">MKALKKLFIPSRFISWKTCLYATLAVLPVLIILNFYGLYSNQFYVLKIDNYILPLFSILHFVYLYAIQFKVRENEYSDPQLRNVEYGMYAVLFIYFFKCTDTLYILMSYNDYDAHIIPGTFLPMGIFIFSLHLLLIALTVSAFYFRRTLVGPFNFDQVNENIDSWQ</sequence>
<evidence type="ECO:0000256" key="1">
    <source>
        <dbReference type="SAM" id="Phobius"/>
    </source>
</evidence>
<feature type="transmembrane region" description="Helical" evidence="1">
    <location>
        <begin position="121"/>
        <end position="145"/>
    </location>
</feature>
<accession>A4CLB8</accession>
<dbReference type="eggNOG" id="ENOG5031IHB">
    <property type="taxonomic scope" value="Bacteria"/>
</dbReference>
<keyword evidence="1" id="KW-1133">Transmembrane helix</keyword>
<dbReference type="EMBL" id="CP001712">
    <property type="protein sequence ID" value="EAR15667.1"/>
    <property type="molecule type" value="Genomic_DNA"/>
</dbReference>
<gene>
    <name evidence="2" type="ordered locus">RB2501_15104</name>
</gene>
<keyword evidence="1" id="KW-0812">Transmembrane</keyword>
<dbReference type="RefSeq" id="WP_015754983.1">
    <property type="nucleotide sequence ID" value="NC_013222.1"/>
</dbReference>
<keyword evidence="3" id="KW-1185">Reference proteome</keyword>
<dbReference type="HOGENOM" id="CLU_115814_0_0_10"/>
<feature type="transmembrane region" description="Helical" evidence="1">
    <location>
        <begin position="88"/>
        <end position="109"/>
    </location>
</feature>
<keyword evidence="1" id="KW-0472">Membrane</keyword>
<proteinExistence type="predicted"/>
<evidence type="ECO:0000313" key="3">
    <source>
        <dbReference type="Proteomes" id="UP000009049"/>
    </source>
</evidence>
<dbReference type="KEGG" id="rbi:RB2501_15104"/>
<dbReference type="AlphaFoldDB" id="A4CLB8"/>
<dbReference type="Proteomes" id="UP000009049">
    <property type="component" value="Chromosome"/>
</dbReference>
<dbReference type="STRING" id="313596.RB2501_15104"/>
<name>A4CLB8_ROBBH</name>
<reference evidence="2 3" key="1">
    <citation type="journal article" date="2009" name="J. Bacteriol.">
        <title>Complete genome sequence of Robiginitalea biformata HTCC2501.</title>
        <authorList>
            <person name="Oh H.M."/>
            <person name="Giovannoni S.J."/>
            <person name="Lee K."/>
            <person name="Ferriera S."/>
            <person name="Johnson J."/>
            <person name="Cho J.C."/>
        </authorList>
    </citation>
    <scope>NUCLEOTIDE SEQUENCE [LARGE SCALE GENOMIC DNA]</scope>
    <source>
        <strain evidence="3">ATCC BAA-864 / HTCC2501 / KCTC 12146</strain>
    </source>
</reference>
<evidence type="ECO:0000313" key="2">
    <source>
        <dbReference type="EMBL" id="EAR15667.1"/>
    </source>
</evidence>
<protein>
    <submittedName>
        <fullName evidence="2">Uncharacterized protein</fullName>
    </submittedName>
</protein>